<evidence type="ECO:0000256" key="1">
    <source>
        <dbReference type="SAM" id="MobiDB-lite"/>
    </source>
</evidence>
<evidence type="ECO:0000313" key="2">
    <source>
        <dbReference type="EMBL" id="VFU32090.1"/>
    </source>
</evidence>
<dbReference type="AlphaFoldDB" id="A0A6N2KTZ1"/>
<proteinExistence type="predicted"/>
<feature type="compositionally biased region" description="Polar residues" evidence="1">
    <location>
        <begin position="1"/>
        <end position="13"/>
    </location>
</feature>
<feature type="region of interest" description="Disordered" evidence="1">
    <location>
        <begin position="1"/>
        <end position="20"/>
    </location>
</feature>
<organism evidence="2">
    <name type="scientific">Salix viminalis</name>
    <name type="common">Common osier</name>
    <name type="synonym">Basket willow</name>
    <dbReference type="NCBI Taxonomy" id="40686"/>
    <lineage>
        <taxon>Eukaryota</taxon>
        <taxon>Viridiplantae</taxon>
        <taxon>Streptophyta</taxon>
        <taxon>Embryophyta</taxon>
        <taxon>Tracheophyta</taxon>
        <taxon>Spermatophyta</taxon>
        <taxon>Magnoliopsida</taxon>
        <taxon>eudicotyledons</taxon>
        <taxon>Gunneridae</taxon>
        <taxon>Pentapetalae</taxon>
        <taxon>rosids</taxon>
        <taxon>fabids</taxon>
        <taxon>Malpighiales</taxon>
        <taxon>Salicaceae</taxon>
        <taxon>Saliceae</taxon>
        <taxon>Salix</taxon>
    </lineage>
</organism>
<name>A0A6N2KTZ1_SALVM</name>
<sequence>MRRTQNAAAQSSHGDPVGRRFSLSIQRSVKIAGAPVTDGRGHCPLRVRQTALQGPSLLSTATLVGVESLSIDMKDKKLTVRGDTHPKHKTTCHILTWTGSIGDQEGPWPGSVTSTALRMGAGLRSPQVGEPASKFVVEGAAQVAAPVNF</sequence>
<protein>
    <submittedName>
        <fullName evidence="2">Uncharacterized protein</fullName>
    </submittedName>
</protein>
<dbReference type="EMBL" id="CAADRP010000779">
    <property type="protein sequence ID" value="VFU32090.1"/>
    <property type="molecule type" value="Genomic_DNA"/>
</dbReference>
<accession>A0A6N2KTZ1</accession>
<gene>
    <name evidence="2" type="ORF">SVIM_LOCUS139240</name>
</gene>
<reference evidence="2" key="1">
    <citation type="submission" date="2019-03" db="EMBL/GenBank/DDBJ databases">
        <authorList>
            <person name="Mank J."/>
            <person name="Almeida P."/>
        </authorList>
    </citation>
    <scope>NUCLEOTIDE SEQUENCE</scope>
    <source>
        <strain evidence="2">78183</strain>
    </source>
</reference>